<evidence type="ECO:0000313" key="3">
    <source>
        <dbReference type="Proteomes" id="UP001341840"/>
    </source>
</evidence>
<sequence length="164" mass="17855">MAEIALLEVAIITNLGLMLVAFIVLGKSVNNTIQQHTFQTHSSGCIEAPELVKDHIFHQLVSVGLFLVAFTIPFAVKLYLIIRRRLGSRWLAGSVMLSGVFTLVGFVFQALSVSSMIHISLGDSFCDGYSKSSFIVMGIICYTCLAIFSGAFVYGVVKAKEAKE</sequence>
<dbReference type="EMBL" id="JASCZI010271870">
    <property type="protein sequence ID" value="MED6216198.1"/>
    <property type="molecule type" value="Genomic_DNA"/>
</dbReference>
<proteinExistence type="predicted"/>
<accession>A0ABU6Z4P3</accession>
<organism evidence="2 3">
    <name type="scientific">Stylosanthes scabra</name>
    <dbReference type="NCBI Taxonomy" id="79078"/>
    <lineage>
        <taxon>Eukaryota</taxon>
        <taxon>Viridiplantae</taxon>
        <taxon>Streptophyta</taxon>
        <taxon>Embryophyta</taxon>
        <taxon>Tracheophyta</taxon>
        <taxon>Spermatophyta</taxon>
        <taxon>Magnoliopsida</taxon>
        <taxon>eudicotyledons</taxon>
        <taxon>Gunneridae</taxon>
        <taxon>Pentapetalae</taxon>
        <taxon>rosids</taxon>
        <taxon>fabids</taxon>
        <taxon>Fabales</taxon>
        <taxon>Fabaceae</taxon>
        <taxon>Papilionoideae</taxon>
        <taxon>50 kb inversion clade</taxon>
        <taxon>dalbergioids sensu lato</taxon>
        <taxon>Dalbergieae</taxon>
        <taxon>Pterocarpus clade</taxon>
        <taxon>Stylosanthes</taxon>
    </lineage>
</organism>
<feature type="transmembrane region" description="Helical" evidence="1">
    <location>
        <begin position="134"/>
        <end position="157"/>
    </location>
</feature>
<dbReference type="Proteomes" id="UP001341840">
    <property type="component" value="Unassembled WGS sequence"/>
</dbReference>
<feature type="transmembrane region" description="Helical" evidence="1">
    <location>
        <begin position="56"/>
        <end position="79"/>
    </location>
</feature>
<evidence type="ECO:0000313" key="2">
    <source>
        <dbReference type="EMBL" id="MED6216198.1"/>
    </source>
</evidence>
<protein>
    <recommendedName>
        <fullName evidence="4">Integral membrane protein</fullName>
    </recommendedName>
</protein>
<keyword evidence="1" id="KW-0812">Transmembrane</keyword>
<reference evidence="2 3" key="1">
    <citation type="journal article" date="2023" name="Plants (Basel)">
        <title>Bridging the Gap: Combining Genomics and Transcriptomics Approaches to Understand Stylosanthes scabra, an Orphan Legume from the Brazilian Caatinga.</title>
        <authorList>
            <person name="Ferreira-Neto J.R.C."/>
            <person name="da Silva M.D."/>
            <person name="Binneck E."/>
            <person name="de Melo N.F."/>
            <person name="da Silva R.H."/>
            <person name="de Melo A.L.T.M."/>
            <person name="Pandolfi V."/>
            <person name="Bustamante F.O."/>
            <person name="Brasileiro-Vidal A.C."/>
            <person name="Benko-Iseppon A.M."/>
        </authorList>
    </citation>
    <scope>NUCLEOTIDE SEQUENCE [LARGE SCALE GENOMIC DNA]</scope>
    <source>
        <tissue evidence="2">Leaves</tissue>
    </source>
</reference>
<gene>
    <name evidence="2" type="ORF">PIB30_005077</name>
</gene>
<evidence type="ECO:0000256" key="1">
    <source>
        <dbReference type="SAM" id="Phobius"/>
    </source>
</evidence>
<keyword evidence="1" id="KW-0472">Membrane</keyword>
<feature type="transmembrane region" description="Helical" evidence="1">
    <location>
        <begin position="91"/>
        <end position="114"/>
    </location>
</feature>
<name>A0ABU6Z4P3_9FABA</name>
<evidence type="ECO:0008006" key="4">
    <source>
        <dbReference type="Google" id="ProtNLM"/>
    </source>
</evidence>
<comment type="caution">
    <text evidence="2">The sequence shown here is derived from an EMBL/GenBank/DDBJ whole genome shotgun (WGS) entry which is preliminary data.</text>
</comment>
<keyword evidence="3" id="KW-1185">Reference proteome</keyword>
<feature type="transmembrane region" description="Helical" evidence="1">
    <location>
        <begin position="5"/>
        <end position="25"/>
    </location>
</feature>
<keyword evidence="1" id="KW-1133">Transmembrane helix</keyword>